<evidence type="ECO:0000256" key="12">
    <source>
        <dbReference type="RuleBase" id="RU003421"/>
    </source>
</evidence>
<dbReference type="PRINTS" id="PR00111">
    <property type="entry name" value="ABHYDROLASE"/>
</dbReference>
<comment type="catalytic activity">
    <reaction evidence="1 11 12">
        <text>Release of N-terminal proline from a peptide.</text>
        <dbReference type="EC" id="3.4.11.5"/>
    </reaction>
</comment>
<gene>
    <name evidence="14" type="ORF">QO015_001993</name>
</gene>
<organism evidence="14 15">
    <name type="scientific">Kaistia geumhonensis</name>
    <dbReference type="NCBI Taxonomy" id="410839"/>
    <lineage>
        <taxon>Bacteria</taxon>
        <taxon>Pseudomonadati</taxon>
        <taxon>Pseudomonadota</taxon>
        <taxon>Alphaproteobacteria</taxon>
        <taxon>Hyphomicrobiales</taxon>
        <taxon>Kaistiaceae</taxon>
        <taxon>Kaistia</taxon>
    </lineage>
</organism>
<reference evidence="14 15" key="1">
    <citation type="submission" date="2023-07" db="EMBL/GenBank/DDBJ databases">
        <title>Genomic Encyclopedia of Type Strains, Phase IV (KMG-IV): sequencing the most valuable type-strain genomes for metagenomic binning, comparative biology and taxonomic classification.</title>
        <authorList>
            <person name="Goeker M."/>
        </authorList>
    </citation>
    <scope>NUCLEOTIDE SEQUENCE [LARGE SCALE GENOMIC DNA]</scope>
    <source>
        <strain evidence="14 15">B1-1</strain>
    </source>
</reference>
<accession>A0ABU0M5Z8</accession>
<dbReference type="PIRSF" id="PIRSF006431">
    <property type="entry name" value="Pept_S33"/>
    <property type="match status" value="1"/>
</dbReference>
<evidence type="ECO:0000256" key="10">
    <source>
        <dbReference type="ARBA" id="ARBA00029605"/>
    </source>
</evidence>
<evidence type="ECO:0000256" key="11">
    <source>
        <dbReference type="PIRNR" id="PIRNR006431"/>
    </source>
</evidence>
<dbReference type="PANTHER" id="PTHR43722">
    <property type="entry name" value="PROLINE IMINOPEPTIDASE"/>
    <property type="match status" value="1"/>
</dbReference>
<dbReference type="SUPFAM" id="SSF53474">
    <property type="entry name" value="alpha/beta-Hydrolases"/>
    <property type="match status" value="1"/>
</dbReference>
<comment type="similarity">
    <text evidence="3 11 12">Belongs to the peptidase S33 family.</text>
</comment>
<evidence type="ECO:0000256" key="8">
    <source>
        <dbReference type="ARBA" id="ARBA00022670"/>
    </source>
</evidence>
<proteinExistence type="inferred from homology"/>
<evidence type="ECO:0000256" key="2">
    <source>
        <dbReference type="ARBA" id="ARBA00004496"/>
    </source>
</evidence>
<evidence type="ECO:0000259" key="13">
    <source>
        <dbReference type="Pfam" id="PF00561"/>
    </source>
</evidence>
<feature type="domain" description="AB hydrolase-1" evidence="13">
    <location>
        <begin position="42"/>
        <end position="303"/>
    </location>
</feature>
<dbReference type="Gene3D" id="3.40.50.1820">
    <property type="entry name" value="alpha/beta hydrolase"/>
    <property type="match status" value="1"/>
</dbReference>
<evidence type="ECO:0000256" key="4">
    <source>
        <dbReference type="ARBA" id="ARBA00012568"/>
    </source>
</evidence>
<dbReference type="EC" id="3.4.11.5" evidence="4 11"/>
<dbReference type="InterPro" id="IPR029058">
    <property type="entry name" value="AB_hydrolase_fold"/>
</dbReference>
<evidence type="ECO:0000256" key="3">
    <source>
        <dbReference type="ARBA" id="ARBA00010088"/>
    </source>
</evidence>
<evidence type="ECO:0000256" key="6">
    <source>
        <dbReference type="ARBA" id="ARBA00022438"/>
    </source>
</evidence>
<dbReference type="GO" id="GO:0004177">
    <property type="term" value="F:aminopeptidase activity"/>
    <property type="evidence" value="ECO:0007669"/>
    <property type="project" value="UniProtKB-KW"/>
</dbReference>
<dbReference type="InterPro" id="IPR002410">
    <property type="entry name" value="Peptidase_S33"/>
</dbReference>
<dbReference type="PRINTS" id="PR00793">
    <property type="entry name" value="PROAMNOPTASE"/>
</dbReference>
<dbReference type="Pfam" id="PF00561">
    <property type="entry name" value="Abhydrolase_1"/>
    <property type="match status" value="1"/>
</dbReference>
<dbReference type="Proteomes" id="UP001223743">
    <property type="component" value="Unassembled WGS sequence"/>
</dbReference>
<name>A0ABU0M5Z8_9HYPH</name>
<evidence type="ECO:0000256" key="9">
    <source>
        <dbReference type="ARBA" id="ARBA00022801"/>
    </source>
</evidence>
<protein>
    <recommendedName>
        <fullName evidence="5 11">Proline iminopeptidase</fullName>
        <shortName evidence="11">PIP</shortName>
        <ecNumber evidence="4 11">3.4.11.5</ecNumber>
    </recommendedName>
    <alternativeName>
        <fullName evidence="10 11">Prolyl aminopeptidase</fullName>
    </alternativeName>
</protein>
<keyword evidence="7 11" id="KW-0963">Cytoplasm</keyword>
<dbReference type="InterPro" id="IPR005944">
    <property type="entry name" value="Pro_iminopeptidase"/>
</dbReference>
<dbReference type="NCBIfam" id="TIGR01249">
    <property type="entry name" value="pro_imino_pep_1"/>
    <property type="match status" value="1"/>
</dbReference>
<dbReference type="PANTHER" id="PTHR43722:SF1">
    <property type="entry name" value="PROLINE IMINOPEPTIDASE"/>
    <property type="match status" value="1"/>
</dbReference>
<sequence>MPTDAAARATLFPPIEPFAVHRLKVSDLHEIYVEECGNPAGKPVLMIHGGPGAGCGPNMRRYHDPAAYRIILFDQRGCGRSTPHAELRENTTWDLVADMERIRTHLGIDRWQLFGGSWGSCLALAYAETHPKRVSEMLLRGIFMLRRAELLWFYQDGASWLLPEAFASFRDEIPEAERGDMIAAYYRRLTGDDPAAQLSAARAWSMWEGGALSLLPDPGRVAAFGTPHYAIAFARIEAHYFVNAGFLERDDQLLANAGRLKGIPGVIVHGRYDLCTPAANAIDLHRVWPEADLQIIPDAGHAMSEPGILDALVRAGERFKA</sequence>
<evidence type="ECO:0000256" key="1">
    <source>
        <dbReference type="ARBA" id="ARBA00001585"/>
    </source>
</evidence>
<comment type="caution">
    <text evidence="14">The sequence shown here is derived from an EMBL/GenBank/DDBJ whole genome shotgun (WGS) entry which is preliminary data.</text>
</comment>
<evidence type="ECO:0000256" key="7">
    <source>
        <dbReference type="ARBA" id="ARBA00022490"/>
    </source>
</evidence>
<evidence type="ECO:0000256" key="5">
    <source>
        <dbReference type="ARBA" id="ARBA00021843"/>
    </source>
</evidence>
<comment type="subcellular location">
    <subcellularLocation>
        <location evidence="2 11">Cytoplasm</location>
    </subcellularLocation>
</comment>
<keyword evidence="8 11" id="KW-0645">Protease</keyword>
<dbReference type="EMBL" id="JAUSWJ010000001">
    <property type="protein sequence ID" value="MDQ0516380.1"/>
    <property type="molecule type" value="Genomic_DNA"/>
</dbReference>
<keyword evidence="9 11" id="KW-0378">Hydrolase</keyword>
<keyword evidence="15" id="KW-1185">Reference proteome</keyword>
<evidence type="ECO:0000313" key="15">
    <source>
        <dbReference type="Proteomes" id="UP001223743"/>
    </source>
</evidence>
<dbReference type="RefSeq" id="WP_266279678.1">
    <property type="nucleotide sequence ID" value="NZ_JAPKNF010000001.1"/>
</dbReference>
<evidence type="ECO:0000313" key="14">
    <source>
        <dbReference type="EMBL" id="MDQ0516380.1"/>
    </source>
</evidence>
<keyword evidence="6 11" id="KW-0031">Aminopeptidase</keyword>
<dbReference type="InterPro" id="IPR000073">
    <property type="entry name" value="AB_hydrolase_1"/>
</dbReference>